<evidence type="ECO:0000313" key="2">
    <source>
        <dbReference type="EMBL" id="SEQ16609.1"/>
    </source>
</evidence>
<reference evidence="3" key="1">
    <citation type="submission" date="2016-10" db="EMBL/GenBank/DDBJ databases">
        <authorList>
            <person name="Varghese N."/>
            <person name="Submissions S."/>
        </authorList>
    </citation>
    <scope>NUCLEOTIDE SEQUENCE [LARGE SCALE GENOMIC DNA]</scope>
    <source>
        <strain evidence="3">DSM 24740</strain>
    </source>
</reference>
<dbReference type="RefSeq" id="WP_090166779.1">
    <property type="nucleotide sequence ID" value="NZ_FOFB01000006.1"/>
</dbReference>
<proteinExistence type="predicted"/>
<dbReference type="AlphaFoldDB" id="A0A1H9DT11"/>
<keyword evidence="3" id="KW-1185">Reference proteome</keyword>
<keyword evidence="1" id="KW-1133">Transmembrane helix</keyword>
<evidence type="ECO:0000256" key="1">
    <source>
        <dbReference type="SAM" id="Phobius"/>
    </source>
</evidence>
<keyword evidence="1" id="KW-0812">Transmembrane</keyword>
<dbReference type="Proteomes" id="UP000199021">
    <property type="component" value="Unassembled WGS sequence"/>
</dbReference>
<gene>
    <name evidence="2" type="ORF">SAMN05444359_106122</name>
</gene>
<feature type="transmembrane region" description="Helical" evidence="1">
    <location>
        <begin position="6"/>
        <end position="28"/>
    </location>
</feature>
<dbReference type="InterPro" id="IPR036390">
    <property type="entry name" value="WH_DNA-bd_sf"/>
</dbReference>
<protein>
    <submittedName>
        <fullName evidence="2">Uncharacterized protein</fullName>
    </submittedName>
</protein>
<dbReference type="SUPFAM" id="SSF46785">
    <property type="entry name" value="Winged helix' DNA-binding domain"/>
    <property type="match status" value="1"/>
</dbReference>
<keyword evidence="1" id="KW-0472">Membrane</keyword>
<dbReference type="STRING" id="478744.SAMN05444359_106122"/>
<organism evidence="2 3">
    <name type="scientific">Neolewinella agarilytica</name>
    <dbReference type="NCBI Taxonomy" id="478744"/>
    <lineage>
        <taxon>Bacteria</taxon>
        <taxon>Pseudomonadati</taxon>
        <taxon>Bacteroidota</taxon>
        <taxon>Saprospiria</taxon>
        <taxon>Saprospirales</taxon>
        <taxon>Lewinellaceae</taxon>
        <taxon>Neolewinella</taxon>
    </lineage>
</organism>
<sequence>MDSATGAILFTSFFILLPLVFLLVYYLNRNKKVDTTQREISDRDLLHLLHNHPGGLLTAKEIAEKAGLTMAQTRSRLSFFAEQLIVRRGSNGLAYYYELYAPIEDVGQLELSPEPFLTVADLQKIFRAYDYRVSPIDLIAATGLPWRILAREMKHFKKKGVIDILRIARPGDSYRQYVLKEPYIDLPESSNEAMALDLEMKEILLDENLLV</sequence>
<accession>A0A1H9DT11</accession>
<dbReference type="InParanoid" id="A0A1H9DT11"/>
<name>A0A1H9DT11_9BACT</name>
<dbReference type="EMBL" id="FOFB01000006">
    <property type="protein sequence ID" value="SEQ16609.1"/>
    <property type="molecule type" value="Genomic_DNA"/>
</dbReference>
<evidence type="ECO:0000313" key="3">
    <source>
        <dbReference type="Proteomes" id="UP000199021"/>
    </source>
</evidence>